<gene>
    <name evidence="4" type="ORF">V6N12_042855</name>
</gene>
<keyword evidence="3" id="KW-1133">Transmembrane helix</keyword>
<reference evidence="4 5" key="1">
    <citation type="journal article" date="2024" name="G3 (Bethesda)">
        <title>Genome assembly of Hibiscus sabdariffa L. provides insights into metabolisms of medicinal natural products.</title>
        <authorList>
            <person name="Kim T."/>
        </authorList>
    </citation>
    <scope>NUCLEOTIDE SEQUENCE [LARGE SCALE GENOMIC DNA]</scope>
    <source>
        <strain evidence="4">TK-2024</strain>
        <tissue evidence="4">Old leaves</tissue>
    </source>
</reference>
<comment type="caution">
    <text evidence="4">The sequence shown here is derived from an EMBL/GenBank/DDBJ whole genome shotgun (WGS) entry which is preliminary data.</text>
</comment>
<feature type="transmembrane region" description="Helical" evidence="3">
    <location>
        <begin position="174"/>
        <end position="196"/>
    </location>
</feature>
<keyword evidence="3" id="KW-0472">Membrane</keyword>
<dbReference type="Proteomes" id="UP001472677">
    <property type="component" value="Unassembled WGS sequence"/>
</dbReference>
<organism evidence="4 5">
    <name type="scientific">Hibiscus sabdariffa</name>
    <name type="common">roselle</name>
    <dbReference type="NCBI Taxonomy" id="183260"/>
    <lineage>
        <taxon>Eukaryota</taxon>
        <taxon>Viridiplantae</taxon>
        <taxon>Streptophyta</taxon>
        <taxon>Embryophyta</taxon>
        <taxon>Tracheophyta</taxon>
        <taxon>Spermatophyta</taxon>
        <taxon>Magnoliopsida</taxon>
        <taxon>eudicotyledons</taxon>
        <taxon>Gunneridae</taxon>
        <taxon>Pentapetalae</taxon>
        <taxon>rosids</taxon>
        <taxon>malvids</taxon>
        <taxon>Malvales</taxon>
        <taxon>Malvaceae</taxon>
        <taxon>Malvoideae</taxon>
        <taxon>Hibiscus</taxon>
    </lineage>
</organism>
<keyword evidence="5" id="KW-1185">Reference proteome</keyword>
<dbReference type="Pfam" id="PF01554">
    <property type="entry name" value="MatE"/>
    <property type="match status" value="1"/>
</dbReference>
<evidence type="ECO:0000256" key="3">
    <source>
        <dbReference type="SAM" id="Phobius"/>
    </source>
</evidence>
<comment type="similarity">
    <text evidence="1">Belongs to the multi antimicrobial extrusion (MATE) (TC 2.A.66.1) family.</text>
</comment>
<proteinExistence type="inferred from homology"/>
<protein>
    <submittedName>
        <fullName evidence="4">Uncharacterized protein</fullName>
    </submittedName>
</protein>
<feature type="compositionally biased region" description="Polar residues" evidence="2">
    <location>
        <begin position="1"/>
        <end position="12"/>
    </location>
</feature>
<evidence type="ECO:0000256" key="2">
    <source>
        <dbReference type="SAM" id="MobiDB-lite"/>
    </source>
</evidence>
<sequence>MTSFLPSSQDPFNKTVDPPNDDEQQLHRLPTLSEALEEIKAIGKISGPTSISNLLLYSRAMISMLCLSYLGELELAGGLLRFSYRSLGNVVHHLDETPMGQFFTSDAEILDLTAVALPIVWLCELENYPQTAGCGVLRGIARPTIEVNINLGSFYIVGMPMAILMGFVVKMGFLGLWLGLLAAQAACALMMLLVLYRTDWMVQVERA</sequence>
<keyword evidence="3" id="KW-0812">Transmembrane</keyword>
<evidence type="ECO:0000313" key="5">
    <source>
        <dbReference type="Proteomes" id="UP001472677"/>
    </source>
</evidence>
<accession>A0ABR1ZB69</accession>
<feature type="transmembrane region" description="Helical" evidence="3">
    <location>
        <begin position="147"/>
        <end position="168"/>
    </location>
</feature>
<dbReference type="InterPro" id="IPR002528">
    <property type="entry name" value="MATE_fam"/>
</dbReference>
<name>A0ABR1ZB69_9ROSI</name>
<dbReference type="EMBL" id="JBBPBM010002518">
    <property type="protein sequence ID" value="KAK8477487.1"/>
    <property type="molecule type" value="Genomic_DNA"/>
</dbReference>
<dbReference type="PANTHER" id="PTHR11206">
    <property type="entry name" value="MULTIDRUG RESISTANCE PROTEIN"/>
    <property type="match status" value="1"/>
</dbReference>
<evidence type="ECO:0000313" key="4">
    <source>
        <dbReference type="EMBL" id="KAK8477487.1"/>
    </source>
</evidence>
<feature type="region of interest" description="Disordered" evidence="2">
    <location>
        <begin position="1"/>
        <end position="24"/>
    </location>
</feature>
<evidence type="ECO:0000256" key="1">
    <source>
        <dbReference type="ARBA" id="ARBA00010199"/>
    </source>
</evidence>